<feature type="transmembrane region" description="Helical" evidence="8">
    <location>
        <begin position="36"/>
        <end position="53"/>
    </location>
</feature>
<dbReference type="PANTHER" id="PTHR42810">
    <property type="entry name" value="PURINE PERMEASE C1399.01C-RELATED"/>
    <property type="match status" value="1"/>
</dbReference>
<dbReference type="PROSITE" id="PS01116">
    <property type="entry name" value="XANTH_URACIL_PERMASE"/>
    <property type="match status" value="1"/>
</dbReference>
<name>A0A9D1PM10_9BACI</name>
<evidence type="ECO:0000256" key="8">
    <source>
        <dbReference type="SAM" id="Phobius"/>
    </source>
</evidence>
<evidence type="ECO:0000256" key="3">
    <source>
        <dbReference type="ARBA" id="ARBA00022448"/>
    </source>
</evidence>
<dbReference type="PANTHER" id="PTHR42810:SF4">
    <property type="entry name" value="URIC ACID TRANSPORTER UACT"/>
    <property type="match status" value="1"/>
</dbReference>
<dbReference type="NCBIfam" id="TIGR00801">
    <property type="entry name" value="ncs2"/>
    <property type="match status" value="1"/>
</dbReference>
<comment type="similarity">
    <text evidence="2">Belongs to the nucleobase:cation symporter-2 (NCS2) (TC 2.A.40) family.</text>
</comment>
<dbReference type="AlphaFoldDB" id="A0A9D1PM10"/>
<proteinExistence type="inferred from homology"/>
<evidence type="ECO:0000313" key="10">
    <source>
        <dbReference type="Proteomes" id="UP000823937"/>
    </source>
</evidence>
<dbReference type="EMBL" id="DXHX01000028">
    <property type="protein sequence ID" value="HIV73868.1"/>
    <property type="molecule type" value="Genomic_DNA"/>
</dbReference>
<dbReference type="NCBIfam" id="TIGR03173">
    <property type="entry name" value="pbuX"/>
    <property type="match status" value="1"/>
</dbReference>
<organism evidence="9 10">
    <name type="scientific">Candidatus Pseudogracilibacillus intestinigallinarum</name>
    <dbReference type="NCBI Taxonomy" id="2838742"/>
    <lineage>
        <taxon>Bacteria</taxon>
        <taxon>Bacillati</taxon>
        <taxon>Bacillota</taxon>
        <taxon>Bacilli</taxon>
        <taxon>Bacillales</taxon>
        <taxon>Bacillaceae</taxon>
        <taxon>Pseudogracilibacillus</taxon>
    </lineage>
</organism>
<protein>
    <submittedName>
        <fullName evidence="9">Purine permease</fullName>
    </submittedName>
</protein>
<keyword evidence="4" id="KW-1003">Cell membrane</keyword>
<evidence type="ECO:0000313" key="9">
    <source>
        <dbReference type="EMBL" id="HIV73868.1"/>
    </source>
</evidence>
<accession>A0A9D1PM10</accession>
<feature type="transmembrane region" description="Helical" evidence="8">
    <location>
        <begin position="86"/>
        <end position="108"/>
    </location>
</feature>
<dbReference type="InterPro" id="IPR017588">
    <property type="entry name" value="UacT-like"/>
</dbReference>
<reference evidence="9" key="2">
    <citation type="submission" date="2021-04" db="EMBL/GenBank/DDBJ databases">
        <authorList>
            <person name="Gilroy R."/>
        </authorList>
    </citation>
    <scope>NUCLEOTIDE SEQUENCE</scope>
    <source>
        <strain evidence="9">CHK169-2315</strain>
    </source>
</reference>
<feature type="transmembrane region" description="Helical" evidence="8">
    <location>
        <begin position="222"/>
        <end position="248"/>
    </location>
</feature>
<keyword evidence="7 8" id="KW-0472">Membrane</keyword>
<dbReference type="NCBIfam" id="NF037981">
    <property type="entry name" value="NCS2_1"/>
    <property type="match status" value="1"/>
</dbReference>
<feature type="transmembrane region" description="Helical" evidence="8">
    <location>
        <begin position="330"/>
        <end position="351"/>
    </location>
</feature>
<feature type="transmembrane region" description="Helical" evidence="8">
    <location>
        <begin position="115"/>
        <end position="137"/>
    </location>
</feature>
<evidence type="ECO:0000256" key="7">
    <source>
        <dbReference type="ARBA" id="ARBA00023136"/>
    </source>
</evidence>
<gene>
    <name evidence="9" type="ORF">H9895_02165</name>
</gene>
<dbReference type="GO" id="GO:0042907">
    <property type="term" value="F:xanthine transmembrane transporter activity"/>
    <property type="evidence" value="ECO:0007669"/>
    <property type="project" value="TreeGrafter"/>
</dbReference>
<comment type="subcellular location">
    <subcellularLocation>
        <location evidence="1">Cell membrane</location>
        <topology evidence="1">Multi-pass membrane protein</topology>
    </subcellularLocation>
</comment>
<dbReference type="Proteomes" id="UP000823937">
    <property type="component" value="Unassembled WGS sequence"/>
</dbReference>
<dbReference type="GO" id="GO:0005886">
    <property type="term" value="C:plasma membrane"/>
    <property type="evidence" value="ECO:0007669"/>
    <property type="project" value="UniProtKB-SubCell"/>
</dbReference>
<feature type="transmembrane region" description="Helical" evidence="8">
    <location>
        <begin position="60"/>
        <end position="80"/>
    </location>
</feature>
<evidence type="ECO:0000256" key="6">
    <source>
        <dbReference type="ARBA" id="ARBA00022989"/>
    </source>
</evidence>
<evidence type="ECO:0000256" key="5">
    <source>
        <dbReference type="ARBA" id="ARBA00022692"/>
    </source>
</evidence>
<dbReference type="Pfam" id="PF00860">
    <property type="entry name" value="Xan_ur_permease"/>
    <property type="match status" value="1"/>
</dbReference>
<evidence type="ECO:0000256" key="4">
    <source>
        <dbReference type="ARBA" id="ARBA00022475"/>
    </source>
</evidence>
<feature type="transmembrane region" description="Helical" evidence="8">
    <location>
        <begin position="149"/>
        <end position="169"/>
    </location>
</feature>
<keyword evidence="5 8" id="KW-0812">Transmembrane</keyword>
<feature type="transmembrane region" description="Helical" evidence="8">
    <location>
        <begin position="12"/>
        <end position="30"/>
    </location>
</feature>
<dbReference type="InterPro" id="IPR006042">
    <property type="entry name" value="Xan_ur_permease"/>
</dbReference>
<feature type="transmembrane region" description="Helical" evidence="8">
    <location>
        <begin position="181"/>
        <end position="202"/>
    </location>
</feature>
<feature type="transmembrane region" description="Helical" evidence="8">
    <location>
        <begin position="389"/>
        <end position="411"/>
    </location>
</feature>
<evidence type="ECO:0000256" key="2">
    <source>
        <dbReference type="ARBA" id="ARBA00008821"/>
    </source>
</evidence>
<feature type="transmembrane region" description="Helical" evidence="8">
    <location>
        <begin position="303"/>
        <end position="324"/>
    </location>
</feature>
<sequence>MKSFTLSIQHLLAMYAGAILVPLIVGGSIGLNAEQLTYLVAIDILMCGVATILQVMQNRVFGIGLPVVLGCTFTAVGPIIHIAGEYGISAVYGAIITSGLFVILISGFFGKLVRFFPPVVTGCVVTIIGITLIPVAINNMGGGEGAPDFGSFTNIALSFGTLFMIIAIYRFSTGFMRAISILIGLIIGTIVASFFGLVDFQNVKDASYVHMVVPFYFGVPTFHWSAIITMILVAIVSLVESTGVYFALGDMTERDLKKNDLTRGYRAEGIAIVFGGIFNAFPYTAFSQNVGLMQITGVKSRKVIFITGVMLVVLGFVPKLAAITTIIPTAVLGGAMLAMFGMVVAQGIKMLSGVIVESSENAMIIACSVGMGLGVTVAPELFAQFPSSIQILTSNGIVAGSFTAIILNIVFNMIPKKEKVSETTKIEEKETYVS</sequence>
<evidence type="ECO:0000256" key="1">
    <source>
        <dbReference type="ARBA" id="ARBA00004651"/>
    </source>
</evidence>
<reference evidence="9" key="1">
    <citation type="journal article" date="2021" name="PeerJ">
        <title>Extensive microbial diversity within the chicken gut microbiome revealed by metagenomics and culture.</title>
        <authorList>
            <person name="Gilroy R."/>
            <person name="Ravi A."/>
            <person name="Getino M."/>
            <person name="Pursley I."/>
            <person name="Horton D.L."/>
            <person name="Alikhan N.F."/>
            <person name="Baker D."/>
            <person name="Gharbi K."/>
            <person name="Hall N."/>
            <person name="Watson M."/>
            <person name="Adriaenssens E.M."/>
            <person name="Foster-Nyarko E."/>
            <person name="Jarju S."/>
            <person name="Secka A."/>
            <person name="Antonio M."/>
            <person name="Oren A."/>
            <person name="Chaudhuri R.R."/>
            <person name="La Ragione R."/>
            <person name="Hildebrand F."/>
            <person name="Pallen M.J."/>
        </authorList>
    </citation>
    <scope>NUCLEOTIDE SEQUENCE</scope>
    <source>
        <strain evidence="9">CHK169-2315</strain>
    </source>
</reference>
<dbReference type="InterPro" id="IPR006043">
    <property type="entry name" value="NCS2"/>
</dbReference>
<keyword evidence="3" id="KW-0813">Transport</keyword>
<comment type="caution">
    <text evidence="9">The sequence shown here is derived from an EMBL/GenBank/DDBJ whole genome shotgun (WGS) entry which is preliminary data.</text>
</comment>
<keyword evidence="6 8" id="KW-1133">Transmembrane helix</keyword>